<evidence type="ECO:0000256" key="10">
    <source>
        <dbReference type="ARBA" id="ARBA00023160"/>
    </source>
</evidence>
<evidence type="ECO:0000256" key="2">
    <source>
        <dbReference type="ARBA" id="ARBA00007263"/>
    </source>
</evidence>
<dbReference type="RefSeq" id="XP_003873436.1">
    <property type="nucleotide sequence ID" value="XM_003873387.1"/>
</dbReference>
<feature type="transmembrane region" description="Helical" evidence="12">
    <location>
        <begin position="257"/>
        <end position="279"/>
    </location>
</feature>
<keyword evidence="10 12" id="KW-0275">Fatty acid biosynthesis</keyword>
<evidence type="ECO:0000256" key="7">
    <source>
        <dbReference type="ARBA" id="ARBA00022989"/>
    </source>
</evidence>
<dbReference type="GO" id="GO:0034625">
    <property type="term" value="P:fatty acid elongation, monounsaturated fatty acid"/>
    <property type="evidence" value="ECO:0007669"/>
    <property type="project" value="TreeGrafter"/>
</dbReference>
<feature type="transmembrane region" description="Helical" evidence="12">
    <location>
        <begin position="338"/>
        <end position="358"/>
    </location>
</feature>
<comment type="similarity">
    <text evidence="2 12">Belongs to the ELO family.</text>
</comment>
<dbReference type="KEGG" id="lmi:LMXM_14_0640"/>
<accession>E9APQ9</accession>
<dbReference type="PANTHER" id="PTHR11157">
    <property type="entry name" value="FATTY ACID ACYL TRANSFERASE-RELATED"/>
    <property type="match status" value="1"/>
</dbReference>
<evidence type="ECO:0000256" key="8">
    <source>
        <dbReference type="ARBA" id="ARBA00023098"/>
    </source>
</evidence>
<evidence type="ECO:0000256" key="9">
    <source>
        <dbReference type="ARBA" id="ARBA00023136"/>
    </source>
</evidence>
<dbReference type="GeneID" id="13449528"/>
<feature type="transmembrane region" description="Helical" evidence="12">
    <location>
        <begin position="291"/>
        <end position="315"/>
    </location>
</feature>
<reference evidence="14 15" key="1">
    <citation type="journal article" date="2011" name="Genome Res.">
        <title>Chromosome and gene copy number variation allow major structural change between species and strains of Leishmania.</title>
        <authorList>
            <person name="Rogers M.B."/>
            <person name="Hilley J.D."/>
            <person name="Dickens N.J."/>
            <person name="Wilkes J."/>
            <person name="Bates P.A."/>
            <person name="Depledge D.P."/>
            <person name="Harris D."/>
            <person name="Her Y."/>
            <person name="Herzyk P."/>
            <person name="Imamura H."/>
            <person name="Otto T.D."/>
            <person name="Sanders M."/>
            <person name="Seeger K."/>
            <person name="Dujardin J.C."/>
            <person name="Berriman M."/>
            <person name="Smith D.F."/>
            <person name="Hertz-Fowler C."/>
            <person name="Mottram J.C."/>
        </authorList>
    </citation>
    <scope>NUCLEOTIDE SEQUENCE [LARGE SCALE GENOMIC DNA]</scope>
    <source>
        <strain evidence="14 15">MHOM/GT/2001/U1103</strain>
    </source>
</reference>
<dbReference type="OMA" id="RTGWYMW"/>
<evidence type="ECO:0000313" key="15">
    <source>
        <dbReference type="Proteomes" id="UP000007259"/>
    </source>
</evidence>
<comment type="subcellular location">
    <subcellularLocation>
        <location evidence="1">Membrane</location>
        <topology evidence="1">Multi-pass membrane protein</topology>
    </subcellularLocation>
</comment>
<dbReference type="PhylomeDB" id="E9APQ9"/>
<feature type="transmembrane region" description="Helical" evidence="12">
    <location>
        <begin position="114"/>
        <end position="135"/>
    </location>
</feature>
<evidence type="ECO:0000313" key="14">
    <source>
        <dbReference type="EMBL" id="CBZ24925.1"/>
    </source>
</evidence>
<keyword evidence="15" id="KW-1185">Reference proteome</keyword>
<dbReference type="InterPro" id="IPR002076">
    <property type="entry name" value="ELO_fam"/>
</dbReference>
<dbReference type="VEuPathDB" id="TriTrypDB:LmxM.14.0640"/>
<keyword evidence="13" id="KW-0732">Signal</keyword>
<evidence type="ECO:0000256" key="3">
    <source>
        <dbReference type="ARBA" id="ARBA00022516"/>
    </source>
</evidence>
<keyword evidence="4 12" id="KW-0808">Transferase</keyword>
<dbReference type="Proteomes" id="UP000007259">
    <property type="component" value="Chromosome 14"/>
</dbReference>
<dbReference type="GO" id="GO:0005789">
    <property type="term" value="C:endoplasmic reticulum membrane"/>
    <property type="evidence" value="ECO:0007669"/>
    <property type="project" value="TreeGrafter"/>
</dbReference>
<feature type="transmembrane region" description="Helical" evidence="12">
    <location>
        <begin position="156"/>
        <end position="173"/>
    </location>
</feature>
<evidence type="ECO:0000256" key="1">
    <source>
        <dbReference type="ARBA" id="ARBA00004141"/>
    </source>
</evidence>
<feature type="signal peptide" evidence="13">
    <location>
        <begin position="1"/>
        <end position="18"/>
    </location>
</feature>
<keyword evidence="6 12" id="KW-0276">Fatty acid metabolism</keyword>
<keyword evidence="9 12" id="KW-0472">Membrane</keyword>
<keyword evidence="7 12" id="KW-1133">Transmembrane helix</keyword>
<dbReference type="GO" id="GO:0009922">
    <property type="term" value="F:fatty acid elongase activity"/>
    <property type="evidence" value="ECO:0007669"/>
    <property type="project" value="InterPro"/>
</dbReference>
<gene>
    <name evidence="14" type="ORF">LMXM_14_0640</name>
</gene>
<evidence type="ECO:0000256" key="5">
    <source>
        <dbReference type="ARBA" id="ARBA00022692"/>
    </source>
</evidence>
<evidence type="ECO:0000256" key="13">
    <source>
        <dbReference type="SAM" id="SignalP"/>
    </source>
</evidence>
<dbReference type="PANTHER" id="PTHR11157:SF105">
    <property type="entry name" value="ELONGATION OF FATTY ACIDS PROTEIN"/>
    <property type="match status" value="1"/>
</dbReference>
<dbReference type="GO" id="GO:0034626">
    <property type="term" value="P:fatty acid elongation, polyunsaturated fatty acid"/>
    <property type="evidence" value="ECO:0007669"/>
    <property type="project" value="TreeGrafter"/>
</dbReference>
<feature type="chain" id="PRO_5003236428" description="Elongation of fatty acids protein" evidence="13">
    <location>
        <begin position="19"/>
        <end position="375"/>
    </location>
</feature>
<name>E9APQ9_LEIMU</name>
<proteinExistence type="inferred from homology"/>
<protein>
    <recommendedName>
        <fullName evidence="11 12">Elongation of fatty acids protein</fullName>
        <ecNumber evidence="12">2.3.1.-</ecNumber>
    </recommendedName>
</protein>
<evidence type="ECO:0000256" key="11">
    <source>
        <dbReference type="ARBA" id="ARBA00044291"/>
    </source>
</evidence>
<dbReference type="EC" id="2.3.1.-" evidence="12"/>
<evidence type="ECO:0000256" key="12">
    <source>
        <dbReference type="RuleBase" id="RU361115"/>
    </source>
</evidence>
<dbReference type="Pfam" id="PF01151">
    <property type="entry name" value="ELO"/>
    <property type="match status" value="1"/>
</dbReference>
<sequence>MRACVCVCVLSLCLFRWPLPPPSAPPPPIALARLTQPAGWVAEIGFTRLSAHTVFFVLRKGLQLTLTDVLPLRRLSFPYRIYLARRKQSNTRRDKMQWLDNYGDHHYNGHAVRMWLASNVDVCAYIAGAYLAFVFTGPRLMEAIFHGKPPIGVKKVWALWNLGLSVFSLYGWLRVGPPLLRHLMNDGLHNTLCTFHEDEFYTTKVGFAIGMFAISKVPEFIDTVFLLMSGVKLGFLSWFHHVTTYLFAWYSYQQGTSIFICAAAMNYFVHSIMYTYFALAEAGFKKLVKPFAMYITLLQITQMVGGLFVSGYVLAKKLTDDPSSPCPGTSMSAARTQLVIYIFNFYLFSEMFIKAYVLPRKAGAAPRRPSPSKRA</sequence>
<dbReference type="GO" id="GO:0030148">
    <property type="term" value="P:sphingolipid biosynthetic process"/>
    <property type="evidence" value="ECO:0007669"/>
    <property type="project" value="TreeGrafter"/>
</dbReference>
<dbReference type="EMBL" id="FR799567">
    <property type="protein sequence ID" value="CBZ24925.1"/>
    <property type="molecule type" value="Genomic_DNA"/>
</dbReference>
<keyword evidence="8 12" id="KW-0443">Lipid metabolism</keyword>
<dbReference type="GO" id="GO:0042761">
    <property type="term" value="P:very long-chain fatty acid biosynthetic process"/>
    <property type="evidence" value="ECO:0007669"/>
    <property type="project" value="TreeGrafter"/>
</dbReference>
<dbReference type="AlphaFoldDB" id="E9APQ9"/>
<dbReference type="GO" id="GO:0019367">
    <property type="term" value="P:fatty acid elongation, saturated fatty acid"/>
    <property type="evidence" value="ECO:0007669"/>
    <property type="project" value="TreeGrafter"/>
</dbReference>
<evidence type="ECO:0000256" key="6">
    <source>
        <dbReference type="ARBA" id="ARBA00022832"/>
    </source>
</evidence>
<dbReference type="OrthoDB" id="434092at2759"/>
<comment type="catalytic activity">
    <reaction evidence="12">
        <text>an acyl-CoA + malonyl-CoA + H(+) = a 3-oxoacyl-CoA + CO2 + CoA</text>
        <dbReference type="Rhea" id="RHEA:50252"/>
        <dbReference type="ChEBI" id="CHEBI:15378"/>
        <dbReference type="ChEBI" id="CHEBI:16526"/>
        <dbReference type="ChEBI" id="CHEBI:57287"/>
        <dbReference type="ChEBI" id="CHEBI:57384"/>
        <dbReference type="ChEBI" id="CHEBI:58342"/>
        <dbReference type="ChEBI" id="CHEBI:90726"/>
    </reaction>
    <physiologicalReaction direction="left-to-right" evidence="12">
        <dbReference type="Rhea" id="RHEA:50253"/>
    </physiologicalReaction>
</comment>
<organism evidence="14 15">
    <name type="scientific">Leishmania mexicana (strain MHOM/GT/2001/U1103)</name>
    <dbReference type="NCBI Taxonomy" id="929439"/>
    <lineage>
        <taxon>Eukaryota</taxon>
        <taxon>Discoba</taxon>
        <taxon>Euglenozoa</taxon>
        <taxon>Kinetoplastea</taxon>
        <taxon>Metakinetoplastina</taxon>
        <taxon>Trypanosomatida</taxon>
        <taxon>Trypanosomatidae</taxon>
        <taxon>Leishmaniinae</taxon>
        <taxon>Leishmania</taxon>
    </lineage>
</organism>
<keyword evidence="5 12" id="KW-0812">Transmembrane</keyword>
<evidence type="ECO:0000256" key="4">
    <source>
        <dbReference type="ARBA" id="ARBA00022679"/>
    </source>
</evidence>
<keyword evidence="3 12" id="KW-0444">Lipid biosynthesis</keyword>